<dbReference type="PROSITE" id="PS50112">
    <property type="entry name" value="PAS"/>
    <property type="match status" value="1"/>
</dbReference>
<dbReference type="Proteomes" id="UP000232688">
    <property type="component" value="Unassembled WGS sequence"/>
</dbReference>
<feature type="domain" description="GGDEF" evidence="2">
    <location>
        <begin position="284"/>
        <end position="314"/>
    </location>
</feature>
<evidence type="ECO:0000259" key="2">
    <source>
        <dbReference type="PROSITE" id="PS50887"/>
    </source>
</evidence>
<dbReference type="SUPFAM" id="SSF55073">
    <property type="entry name" value="Nucleotide cyclase"/>
    <property type="match status" value="1"/>
</dbReference>
<dbReference type="PROSITE" id="PS50887">
    <property type="entry name" value="GGDEF"/>
    <property type="match status" value="1"/>
</dbReference>
<feature type="domain" description="PAS" evidence="1">
    <location>
        <begin position="128"/>
        <end position="198"/>
    </location>
</feature>
<gene>
    <name evidence="3" type="ORF">RhiirA1_482168</name>
</gene>
<evidence type="ECO:0008006" key="5">
    <source>
        <dbReference type="Google" id="ProtNLM"/>
    </source>
</evidence>
<evidence type="ECO:0000313" key="4">
    <source>
        <dbReference type="Proteomes" id="UP000232688"/>
    </source>
</evidence>
<dbReference type="InterPro" id="IPR043128">
    <property type="entry name" value="Rev_trsase/Diguanyl_cyclase"/>
</dbReference>
<evidence type="ECO:0000259" key="1">
    <source>
        <dbReference type="PROSITE" id="PS50112"/>
    </source>
</evidence>
<dbReference type="Gene3D" id="3.30.70.270">
    <property type="match status" value="1"/>
</dbReference>
<organism evidence="3 4">
    <name type="scientific">Rhizophagus irregularis</name>
    <dbReference type="NCBI Taxonomy" id="588596"/>
    <lineage>
        <taxon>Eukaryota</taxon>
        <taxon>Fungi</taxon>
        <taxon>Fungi incertae sedis</taxon>
        <taxon>Mucoromycota</taxon>
        <taxon>Glomeromycotina</taxon>
        <taxon>Glomeromycetes</taxon>
        <taxon>Glomerales</taxon>
        <taxon>Glomeraceae</taxon>
        <taxon>Rhizophagus</taxon>
    </lineage>
</organism>
<dbReference type="PANTHER" id="PTHR44757:SF2">
    <property type="entry name" value="BIOFILM ARCHITECTURE MAINTENANCE PROTEIN MBAA"/>
    <property type="match status" value="1"/>
</dbReference>
<sequence>MANLPLDTIEQYLQEIIKLNPFDAVVIVKSREDEYTVEMLNDKAKELSGNLFKKGQQAHSFFHFIDWHQIIELFRFPKIEIKYMMVNPSNVLCAVYVQRIELADEQYYSVVLRNVSEHIEEAFEQNKEIEKHLNFVEHHINPIISLNLNGEIIYTNHAATRKLLESNSTLVGENIFDILAEEYLKPFRALFKNTLKGITMGMPKVMLNSKMACEKPFNIRTFPTYWNNQVIGIHIVFNSVDDLFIEDGSPYQLINYHDQLTGLLNRKALNEQWTDEFSTFNDGLNIALLLVDLDRFKKYNESLGKDAADKMLKM</sequence>
<dbReference type="Pfam" id="PF13426">
    <property type="entry name" value="PAS_9"/>
    <property type="match status" value="2"/>
</dbReference>
<dbReference type="SUPFAM" id="SSF55785">
    <property type="entry name" value="PYP-like sensor domain (PAS domain)"/>
    <property type="match status" value="1"/>
</dbReference>
<dbReference type="InterPro" id="IPR000014">
    <property type="entry name" value="PAS"/>
</dbReference>
<proteinExistence type="predicted"/>
<dbReference type="SMART" id="SM00091">
    <property type="entry name" value="PAS"/>
    <property type="match status" value="1"/>
</dbReference>
<dbReference type="VEuPathDB" id="FungiDB:RhiirA1_482168"/>
<dbReference type="Gene3D" id="3.30.450.20">
    <property type="entry name" value="PAS domain"/>
    <property type="match status" value="1"/>
</dbReference>
<reference evidence="3 4" key="1">
    <citation type="submission" date="2017-10" db="EMBL/GenBank/DDBJ databases">
        <title>Extensive intraspecific genome diversity in a model arbuscular mycorrhizal fungus.</title>
        <authorList>
            <person name="Chen E.C.H."/>
            <person name="Morin E."/>
            <person name="Baudet D."/>
            <person name="Noel J."/>
            <person name="Ndikumana S."/>
            <person name="Charron P."/>
            <person name="St-Onge C."/>
            <person name="Giorgi J."/>
            <person name="Grigoriev I.V."/>
            <person name="Roux C."/>
            <person name="Martin F.M."/>
            <person name="Corradi N."/>
        </authorList>
    </citation>
    <scope>NUCLEOTIDE SEQUENCE [LARGE SCALE GENOMIC DNA]</scope>
    <source>
        <strain evidence="3 4">A1</strain>
    </source>
</reference>
<dbReference type="InterPro" id="IPR052155">
    <property type="entry name" value="Biofilm_reg_signaling"/>
</dbReference>
<dbReference type="PANTHER" id="PTHR44757">
    <property type="entry name" value="DIGUANYLATE CYCLASE DGCP"/>
    <property type="match status" value="1"/>
</dbReference>
<evidence type="ECO:0000313" key="3">
    <source>
        <dbReference type="EMBL" id="PKC52150.1"/>
    </source>
</evidence>
<comment type="caution">
    <text evidence="3">The sequence shown here is derived from an EMBL/GenBank/DDBJ whole genome shotgun (WGS) entry which is preliminary data.</text>
</comment>
<reference evidence="3 4" key="2">
    <citation type="submission" date="2017-10" db="EMBL/GenBank/DDBJ databases">
        <title>Genome analyses suggest a sexual origin of heterokaryosis in a supposedly ancient asexual fungus.</title>
        <authorList>
            <person name="Corradi N."/>
            <person name="Sedzielewska K."/>
            <person name="Noel J."/>
            <person name="Charron P."/>
            <person name="Farinelli L."/>
            <person name="Marton T."/>
            <person name="Kruger M."/>
            <person name="Pelin A."/>
            <person name="Brachmann A."/>
            <person name="Corradi N."/>
        </authorList>
    </citation>
    <scope>NUCLEOTIDE SEQUENCE [LARGE SCALE GENOMIC DNA]</scope>
    <source>
        <strain evidence="3 4">A1</strain>
    </source>
</reference>
<dbReference type="CDD" id="cd00130">
    <property type="entry name" value="PAS"/>
    <property type="match status" value="1"/>
</dbReference>
<dbReference type="Pfam" id="PF00990">
    <property type="entry name" value="GGDEF"/>
    <property type="match status" value="1"/>
</dbReference>
<dbReference type="InterPro" id="IPR029787">
    <property type="entry name" value="Nucleotide_cyclase"/>
</dbReference>
<dbReference type="InterPro" id="IPR000160">
    <property type="entry name" value="GGDEF_dom"/>
</dbReference>
<name>A0A2N0QM79_9GLOM</name>
<dbReference type="AlphaFoldDB" id="A0A2N0QM79"/>
<dbReference type="NCBIfam" id="TIGR00254">
    <property type="entry name" value="GGDEF"/>
    <property type="match status" value="1"/>
</dbReference>
<accession>A0A2N0QM79</accession>
<protein>
    <recommendedName>
        <fullName evidence="5">GGDEF domain-containing protein</fullName>
    </recommendedName>
</protein>
<dbReference type="EMBL" id="LLXH01006310">
    <property type="protein sequence ID" value="PKC52150.1"/>
    <property type="molecule type" value="Genomic_DNA"/>
</dbReference>
<feature type="non-terminal residue" evidence="3">
    <location>
        <position position="314"/>
    </location>
</feature>
<dbReference type="InterPro" id="IPR035965">
    <property type="entry name" value="PAS-like_dom_sf"/>
</dbReference>